<reference evidence="1" key="1">
    <citation type="submission" date="2021-01" db="EMBL/GenBank/DDBJ databases">
        <authorList>
            <consortium name="Genoscope - CEA"/>
            <person name="William W."/>
        </authorList>
    </citation>
    <scope>NUCLEOTIDE SEQUENCE</scope>
</reference>
<gene>
    <name evidence="1" type="ORF">POCTA_138.1.T0070349</name>
</gene>
<dbReference type="EMBL" id="CAJJDP010000006">
    <property type="protein sequence ID" value="CAD8136355.1"/>
    <property type="molecule type" value="Genomic_DNA"/>
</dbReference>
<organism evidence="1 2">
    <name type="scientific">Paramecium octaurelia</name>
    <dbReference type="NCBI Taxonomy" id="43137"/>
    <lineage>
        <taxon>Eukaryota</taxon>
        <taxon>Sar</taxon>
        <taxon>Alveolata</taxon>
        <taxon>Ciliophora</taxon>
        <taxon>Intramacronucleata</taxon>
        <taxon>Oligohymenophorea</taxon>
        <taxon>Peniculida</taxon>
        <taxon>Parameciidae</taxon>
        <taxon>Paramecium</taxon>
    </lineage>
</organism>
<comment type="caution">
    <text evidence="1">The sequence shown here is derived from an EMBL/GenBank/DDBJ whole genome shotgun (WGS) entry which is preliminary data.</text>
</comment>
<name>A0A8S1S9A7_PAROT</name>
<proteinExistence type="predicted"/>
<dbReference type="Proteomes" id="UP000683925">
    <property type="component" value="Unassembled WGS sequence"/>
</dbReference>
<evidence type="ECO:0000313" key="2">
    <source>
        <dbReference type="Proteomes" id="UP000683925"/>
    </source>
</evidence>
<keyword evidence="2" id="KW-1185">Reference proteome</keyword>
<sequence length="115" mass="13567">MNIDGLETIVNFLNQEVKQLLIEQRTQSIAQTHITSHQNLKRTHDNICLVETCLKGQHNPKCQIELSIKEYAKYYKRTAWLIGFQILKQNNTSTFLMIYQTQRDKAEKLNILNFK</sequence>
<protein>
    <submittedName>
        <fullName evidence="1">Uncharacterized protein</fullName>
    </submittedName>
</protein>
<evidence type="ECO:0000313" key="1">
    <source>
        <dbReference type="EMBL" id="CAD8136355.1"/>
    </source>
</evidence>
<accession>A0A8S1S9A7</accession>
<dbReference type="AlphaFoldDB" id="A0A8S1S9A7"/>